<evidence type="ECO:0000256" key="4">
    <source>
        <dbReference type="SAM" id="SignalP"/>
    </source>
</evidence>
<feature type="signal peptide" evidence="4">
    <location>
        <begin position="1"/>
        <end position="27"/>
    </location>
</feature>
<evidence type="ECO:0000256" key="1">
    <source>
        <dbReference type="ARBA" id="ARBA00010333"/>
    </source>
</evidence>
<keyword evidence="3 4" id="KW-0732">Signal</keyword>
<protein>
    <submittedName>
        <fullName evidence="6">Amino acid ABC transporter substrate-binding protein</fullName>
    </submittedName>
</protein>
<dbReference type="SUPFAM" id="SSF53850">
    <property type="entry name" value="Periplasmic binding protein-like II"/>
    <property type="match status" value="1"/>
</dbReference>
<feature type="chain" id="PRO_5046383360" evidence="4">
    <location>
        <begin position="28"/>
        <end position="347"/>
    </location>
</feature>
<dbReference type="InterPro" id="IPR051455">
    <property type="entry name" value="Bact_solute-bind_prot3"/>
</dbReference>
<organism evidence="6 7">
    <name type="scientific">Teichococcus aerophilus</name>
    <dbReference type="NCBI Taxonomy" id="1224513"/>
    <lineage>
        <taxon>Bacteria</taxon>
        <taxon>Pseudomonadati</taxon>
        <taxon>Pseudomonadota</taxon>
        <taxon>Alphaproteobacteria</taxon>
        <taxon>Acetobacterales</taxon>
        <taxon>Roseomonadaceae</taxon>
        <taxon>Roseomonas</taxon>
    </lineage>
</organism>
<reference evidence="6 7" key="1">
    <citation type="journal article" date="2013" name="Int. J. Syst. Evol. Microbiol.">
        <title>Roseomonas aerophila sp. nov., isolated from air.</title>
        <authorList>
            <person name="Kim S.J."/>
            <person name="Weon H.Y."/>
            <person name="Ahn J.H."/>
            <person name="Hong S.B."/>
            <person name="Seok S.J."/>
            <person name="Whang K.S."/>
            <person name="Kwon S.W."/>
        </authorList>
    </citation>
    <scope>NUCLEOTIDE SEQUENCE [LARGE SCALE GENOMIC DNA]</scope>
    <source>
        <strain evidence="6 7">NBRC 108923</strain>
    </source>
</reference>
<sequence length="347" mass="37396">MTGRARRSLLALGAFCAGLLATEAAFAADPPAASRTLNAIRERGSVICGVQNDNPPFSLPDSQGQWRGLDVDSCRALAAATLGDASKVTIRAVTGLTRFPSLQSGEIDVLFGSTTWTTTRESALGLVFAGANYYSGQGFLVHSRLGVKTLKELDGASVCVPPGSTTELIMQDWARKNNVTFRPVVIDDPNQIQSTFLSGRCDVFTRDLTGLSGFRARQQRPEDFTLLPEFISMEPLGPFIRKGDDGWLDIVRWTQLALLAAEQMDITAANVREQAGSATNPDIRRLLGAEGEVGPSMGLDKAWAARAIAAVGNYGEVWQRNVAPMGLPRGNNRLWDQGGLMYAPPLR</sequence>
<evidence type="ECO:0000313" key="7">
    <source>
        <dbReference type="Proteomes" id="UP000626026"/>
    </source>
</evidence>
<dbReference type="Gene3D" id="3.40.190.10">
    <property type="entry name" value="Periplasmic binding protein-like II"/>
    <property type="match status" value="2"/>
</dbReference>
<dbReference type="EMBL" id="JACTVA010000011">
    <property type="protein sequence ID" value="MBC9206866.1"/>
    <property type="molecule type" value="Genomic_DNA"/>
</dbReference>
<proteinExistence type="inferred from homology"/>
<evidence type="ECO:0000259" key="5">
    <source>
        <dbReference type="SMART" id="SM00062"/>
    </source>
</evidence>
<comment type="caution">
    <text evidence="6">The sequence shown here is derived from an EMBL/GenBank/DDBJ whole genome shotgun (WGS) entry which is preliminary data.</text>
</comment>
<name>A0ABR7RKK9_9PROT</name>
<dbReference type="PANTHER" id="PTHR30085:SF7">
    <property type="entry name" value="AMINO-ACID ABC TRANSPORTER-BINDING PROTEIN YHDW-RELATED"/>
    <property type="match status" value="1"/>
</dbReference>
<evidence type="ECO:0000313" key="6">
    <source>
        <dbReference type="EMBL" id="MBC9206866.1"/>
    </source>
</evidence>
<keyword evidence="2" id="KW-0813">Transport</keyword>
<dbReference type="Pfam" id="PF00497">
    <property type="entry name" value="SBP_bac_3"/>
    <property type="match status" value="1"/>
</dbReference>
<keyword evidence="7" id="KW-1185">Reference proteome</keyword>
<dbReference type="PANTHER" id="PTHR30085">
    <property type="entry name" value="AMINO ACID ABC TRANSPORTER PERMEASE"/>
    <property type="match status" value="1"/>
</dbReference>
<dbReference type="InterPro" id="IPR001638">
    <property type="entry name" value="Solute-binding_3/MltF_N"/>
</dbReference>
<dbReference type="Proteomes" id="UP000626026">
    <property type="component" value="Unassembled WGS sequence"/>
</dbReference>
<evidence type="ECO:0000256" key="3">
    <source>
        <dbReference type="ARBA" id="ARBA00022729"/>
    </source>
</evidence>
<feature type="domain" description="Solute-binding protein family 3/N-terminal" evidence="5">
    <location>
        <begin position="45"/>
        <end position="274"/>
    </location>
</feature>
<comment type="similarity">
    <text evidence="1">Belongs to the bacterial solute-binding protein 3 family.</text>
</comment>
<accession>A0ABR7RKK9</accession>
<dbReference type="SMART" id="SM00062">
    <property type="entry name" value="PBPb"/>
    <property type="match status" value="1"/>
</dbReference>
<evidence type="ECO:0000256" key="2">
    <source>
        <dbReference type="ARBA" id="ARBA00022448"/>
    </source>
</evidence>
<dbReference type="CDD" id="cd13692">
    <property type="entry name" value="PBP2_BztA"/>
    <property type="match status" value="1"/>
</dbReference>
<gene>
    <name evidence="6" type="ORF">IBL26_08465</name>
</gene>